<organism evidence="15 16">
    <name type="scientific">Candidatus Wirthbacteria bacterium CG2_30_54_11</name>
    <dbReference type="NCBI Taxonomy" id="1817892"/>
    <lineage>
        <taxon>Bacteria</taxon>
        <taxon>Candidatus Wirthbacteria</taxon>
    </lineage>
</organism>
<dbReference type="InterPro" id="IPR027417">
    <property type="entry name" value="P-loop_NTPase"/>
</dbReference>
<evidence type="ECO:0000256" key="1">
    <source>
        <dbReference type="ARBA" id="ARBA00004370"/>
    </source>
</evidence>
<dbReference type="PANTHER" id="PTHR48082">
    <property type="entry name" value="ATP SYNTHASE SUBUNIT ALPHA, MITOCHONDRIAL"/>
    <property type="match status" value="1"/>
</dbReference>
<name>A0A1J5IU57_9BACT</name>
<evidence type="ECO:0000256" key="11">
    <source>
        <dbReference type="HAMAP-Rule" id="MF_01346"/>
    </source>
</evidence>
<gene>
    <name evidence="11" type="primary">atpA</name>
    <name evidence="15" type="ORF">AUK40_05665</name>
</gene>
<feature type="domain" description="ATPase F1/V1/A1 complex alpha/beta subunit nucleotide-binding" evidence="12">
    <location>
        <begin position="149"/>
        <end position="366"/>
    </location>
</feature>
<dbReference type="Gene3D" id="1.20.150.20">
    <property type="entry name" value="ATP synthase alpha/beta chain, C-terminal domain"/>
    <property type="match status" value="1"/>
</dbReference>
<dbReference type="PANTHER" id="PTHR48082:SF2">
    <property type="entry name" value="ATP SYNTHASE SUBUNIT ALPHA, MITOCHONDRIAL"/>
    <property type="match status" value="1"/>
</dbReference>
<dbReference type="NCBIfam" id="NF009884">
    <property type="entry name" value="PRK13343.1"/>
    <property type="match status" value="1"/>
</dbReference>
<dbReference type="InterPro" id="IPR033732">
    <property type="entry name" value="ATP_synth_F1_a_nt-bd_dom"/>
</dbReference>
<keyword evidence="5 11" id="KW-0067">ATP-binding</keyword>
<dbReference type="AlphaFoldDB" id="A0A1J5IU57"/>
<dbReference type="InterPro" id="IPR000793">
    <property type="entry name" value="ATP_synth_asu_C"/>
</dbReference>
<evidence type="ECO:0000256" key="6">
    <source>
        <dbReference type="ARBA" id="ARBA00022967"/>
    </source>
</evidence>
<evidence type="ECO:0000256" key="5">
    <source>
        <dbReference type="ARBA" id="ARBA00022840"/>
    </source>
</evidence>
<evidence type="ECO:0000256" key="3">
    <source>
        <dbReference type="ARBA" id="ARBA00022448"/>
    </source>
</evidence>
<evidence type="ECO:0000256" key="2">
    <source>
        <dbReference type="ARBA" id="ARBA00008936"/>
    </source>
</evidence>
<feature type="binding site" evidence="11">
    <location>
        <begin position="169"/>
        <end position="176"/>
    </location>
    <ligand>
        <name>ATP</name>
        <dbReference type="ChEBI" id="CHEBI:30616"/>
    </ligand>
</feature>
<protein>
    <recommendedName>
        <fullName evidence="11">ATP synthase subunit alpha</fullName>
        <ecNumber evidence="11">7.1.2.2</ecNumber>
    </recommendedName>
    <alternativeName>
        <fullName evidence="11">ATP synthase F1 sector subunit alpha</fullName>
    </alternativeName>
    <alternativeName>
        <fullName evidence="11">F-ATPase subunit alpha</fullName>
    </alternativeName>
</protein>
<feature type="domain" description="ATPase F1/V1/A1 complex alpha/beta subunit N-terminal" evidence="14">
    <location>
        <begin position="24"/>
        <end position="91"/>
    </location>
</feature>
<keyword evidence="8 11" id="KW-0472">Membrane</keyword>
<dbReference type="EMBL" id="MNZT01000101">
    <property type="protein sequence ID" value="OIP95822.1"/>
    <property type="molecule type" value="Genomic_DNA"/>
</dbReference>
<sequence>MALDTLGHDLSSVIASFAPSTEIRNIGRVLSVKDGVAILDGLSQAKMGEKIECVEKGIEAMVLNLGVTEVGVVILGDYTLISEGDTFVSTGEIMSIGVSDSIVGRIVDAAGVPQDGKGTEIPVDQKMPLEKIAARVIERQPVKTPLQTGILAIDSMVPIGRGQRELIIGDRATGKTAIAIDTIINQKTASPSVVCIYCAIGQKQSRVAQIYGKLMESGAMDYTVIVNAPAADSVAMQYIAPYAATAIAEYFLAKGKDSLIIYDDLTKHAWAYRQLSLILRRPPGREAYPGDIFYLHSRLLERSCRLSEKLGGGSITSLPIVETQFGDVSAYIPTNIISITDGQIYLVSEQFNAGFRPAIDAGISVSRVGGAAQTKAMKKVAGTLRLDLAQFKNLEAFAQFGSADLDEATKMRINRGQRIRELLKQPQYEPLPVTTEIALIYAVNNGYLDKISVKDVERFKVEFISYMQTEKGEDPKTVLDAFFATYDMKDTAQDEQT</sequence>
<dbReference type="GO" id="GO:0005524">
    <property type="term" value="F:ATP binding"/>
    <property type="evidence" value="ECO:0007669"/>
    <property type="project" value="UniProtKB-UniRule"/>
</dbReference>
<keyword evidence="4 11" id="KW-0547">Nucleotide-binding</keyword>
<dbReference type="GO" id="GO:0045259">
    <property type="term" value="C:proton-transporting ATP synthase complex"/>
    <property type="evidence" value="ECO:0007669"/>
    <property type="project" value="UniProtKB-KW"/>
</dbReference>
<dbReference type="CDD" id="cd18113">
    <property type="entry name" value="ATP-synt_F1_alpha_C"/>
    <property type="match status" value="1"/>
</dbReference>
<dbReference type="InterPro" id="IPR038376">
    <property type="entry name" value="ATP_synth_asu_C_sf"/>
</dbReference>
<dbReference type="SUPFAM" id="SSF47917">
    <property type="entry name" value="C-terminal domain of alpha and beta subunits of F1 ATP synthase"/>
    <property type="match status" value="1"/>
</dbReference>
<comment type="similarity">
    <text evidence="2 11">Belongs to the ATPase alpha/beta chains family.</text>
</comment>
<dbReference type="Proteomes" id="UP000183245">
    <property type="component" value="Unassembled WGS sequence"/>
</dbReference>
<evidence type="ECO:0000256" key="9">
    <source>
        <dbReference type="ARBA" id="ARBA00023196"/>
    </source>
</evidence>
<feature type="domain" description="ATP synthase alpha subunit C-terminal" evidence="13">
    <location>
        <begin position="373"/>
        <end position="473"/>
    </location>
</feature>
<dbReference type="FunFam" id="1.20.150.20:FF:000001">
    <property type="entry name" value="ATP synthase subunit alpha"/>
    <property type="match status" value="1"/>
</dbReference>
<accession>A0A1J5IU57</accession>
<dbReference type="GO" id="GO:0043531">
    <property type="term" value="F:ADP binding"/>
    <property type="evidence" value="ECO:0007669"/>
    <property type="project" value="TreeGrafter"/>
</dbReference>
<keyword evidence="10 11" id="KW-0066">ATP synthesis</keyword>
<dbReference type="Pfam" id="PF00006">
    <property type="entry name" value="ATP-synt_ab"/>
    <property type="match status" value="1"/>
</dbReference>
<reference evidence="15 16" key="1">
    <citation type="journal article" date="2016" name="Environ. Microbiol.">
        <title>Genomic resolution of a cold subsurface aquifer community provides metabolic insights for novel microbes adapted to high CO concentrations.</title>
        <authorList>
            <person name="Probst A.J."/>
            <person name="Castelle C.J."/>
            <person name="Singh A."/>
            <person name="Brown C.T."/>
            <person name="Anantharaman K."/>
            <person name="Sharon I."/>
            <person name="Hug L.A."/>
            <person name="Burstein D."/>
            <person name="Emerson J.B."/>
            <person name="Thomas B.C."/>
            <person name="Banfield J.F."/>
        </authorList>
    </citation>
    <scope>NUCLEOTIDE SEQUENCE [LARGE SCALE GENOMIC DNA]</scope>
    <source>
        <strain evidence="15">CG2_30_54_11</strain>
    </source>
</reference>
<dbReference type="Gene3D" id="3.40.50.300">
    <property type="entry name" value="P-loop containing nucleotide triphosphate hydrolases"/>
    <property type="match status" value="1"/>
</dbReference>
<evidence type="ECO:0000259" key="12">
    <source>
        <dbReference type="Pfam" id="PF00006"/>
    </source>
</evidence>
<dbReference type="FunFam" id="3.40.50.300:FF:000002">
    <property type="entry name" value="ATP synthase subunit alpha"/>
    <property type="match status" value="1"/>
</dbReference>
<keyword evidence="11" id="KW-1003">Cell membrane</keyword>
<keyword evidence="9 11" id="KW-0139">CF(1)</keyword>
<dbReference type="PROSITE" id="PS00152">
    <property type="entry name" value="ATPASE_ALPHA_BETA"/>
    <property type="match status" value="1"/>
</dbReference>
<dbReference type="GO" id="GO:0046933">
    <property type="term" value="F:proton-transporting ATP synthase activity, rotational mechanism"/>
    <property type="evidence" value="ECO:0007669"/>
    <property type="project" value="UniProtKB-UniRule"/>
</dbReference>
<dbReference type="EC" id="7.1.2.2" evidence="11"/>
<dbReference type="InterPro" id="IPR004100">
    <property type="entry name" value="ATPase_F1/V1/A1_a/bsu_N"/>
</dbReference>
<proteinExistence type="inferred from homology"/>
<dbReference type="Gene3D" id="2.40.30.20">
    <property type="match status" value="1"/>
</dbReference>
<comment type="subcellular location">
    <subcellularLocation>
        <location evidence="11">Cell membrane</location>
        <topology evidence="11">Peripheral membrane protein</topology>
    </subcellularLocation>
    <subcellularLocation>
        <location evidence="1">Membrane</location>
    </subcellularLocation>
</comment>
<evidence type="ECO:0000313" key="15">
    <source>
        <dbReference type="EMBL" id="OIP95822.1"/>
    </source>
</evidence>
<dbReference type="GO" id="GO:0005886">
    <property type="term" value="C:plasma membrane"/>
    <property type="evidence" value="ECO:0007669"/>
    <property type="project" value="UniProtKB-SubCell"/>
</dbReference>
<evidence type="ECO:0000259" key="13">
    <source>
        <dbReference type="Pfam" id="PF00306"/>
    </source>
</evidence>
<dbReference type="CDD" id="cd18116">
    <property type="entry name" value="ATP-synt_F1_alpha_N"/>
    <property type="match status" value="1"/>
</dbReference>
<dbReference type="Pfam" id="PF02874">
    <property type="entry name" value="ATP-synt_ab_N"/>
    <property type="match status" value="1"/>
</dbReference>
<keyword evidence="6 11" id="KW-1278">Translocase</keyword>
<dbReference type="InterPro" id="IPR005294">
    <property type="entry name" value="ATP_synth_F1_asu"/>
</dbReference>
<comment type="function">
    <text evidence="11">Produces ATP from ADP in the presence of a proton gradient across the membrane. The alpha chain is a regulatory subunit.</text>
</comment>
<comment type="catalytic activity">
    <reaction evidence="11">
        <text>ATP + H2O + 4 H(+)(in) = ADP + phosphate + 5 H(+)(out)</text>
        <dbReference type="Rhea" id="RHEA:57720"/>
        <dbReference type="ChEBI" id="CHEBI:15377"/>
        <dbReference type="ChEBI" id="CHEBI:15378"/>
        <dbReference type="ChEBI" id="CHEBI:30616"/>
        <dbReference type="ChEBI" id="CHEBI:43474"/>
        <dbReference type="ChEBI" id="CHEBI:456216"/>
        <dbReference type="EC" id="7.1.2.2"/>
    </reaction>
</comment>
<dbReference type="NCBIfam" id="TIGR00962">
    <property type="entry name" value="atpA"/>
    <property type="match status" value="1"/>
</dbReference>
<dbReference type="STRING" id="1817892.AUK40_05665"/>
<evidence type="ECO:0000256" key="7">
    <source>
        <dbReference type="ARBA" id="ARBA00023065"/>
    </source>
</evidence>
<evidence type="ECO:0000256" key="8">
    <source>
        <dbReference type="ARBA" id="ARBA00023136"/>
    </source>
</evidence>
<dbReference type="InterPro" id="IPR023366">
    <property type="entry name" value="ATP_synth_asu-like_sf"/>
</dbReference>
<comment type="caution">
    <text evidence="15">The sequence shown here is derived from an EMBL/GenBank/DDBJ whole genome shotgun (WGS) entry which is preliminary data.</text>
</comment>
<feature type="site" description="Required for activity" evidence="11">
    <location>
        <position position="364"/>
    </location>
</feature>
<keyword evidence="3 11" id="KW-0813">Transport</keyword>
<evidence type="ECO:0000259" key="14">
    <source>
        <dbReference type="Pfam" id="PF02874"/>
    </source>
</evidence>
<keyword evidence="7 11" id="KW-0406">Ion transport</keyword>
<evidence type="ECO:0000256" key="4">
    <source>
        <dbReference type="ARBA" id="ARBA00022741"/>
    </source>
</evidence>
<evidence type="ECO:0000256" key="10">
    <source>
        <dbReference type="ARBA" id="ARBA00023310"/>
    </source>
</evidence>
<dbReference type="InterPro" id="IPR000194">
    <property type="entry name" value="ATPase_F1/V1/A1_a/bsu_nucl-bd"/>
</dbReference>
<dbReference type="SUPFAM" id="SSF52540">
    <property type="entry name" value="P-loop containing nucleoside triphosphate hydrolases"/>
    <property type="match status" value="1"/>
</dbReference>
<dbReference type="InterPro" id="IPR020003">
    <property type="entry name" value="ATPase_a/bsu_AS"/>
</dbReference>
<dbReference type="SUPFAM" id="SSF50615">
    <property type="entry name" value="N-terminal domain of alpha and beta subunits of F1 ATP synthase"/>
    <property type="match status" value="1"/>
</dbReference>
<dbReference type="HAMAP" id="MF_01346">
    <property type="entry name" value="ATP_synth_alpha_bact"/>
    <property type="match status" value="1"/>
</dbReference>
<evidence type="ECO:0000313" key="16">
    <source>
        <dbReference type="Proteomes" id="UP000183245"/>
    </source>
</evidence>
<dbReference type="InterPro" id="IPR036121">
    <property type="entry name" value="ATPase_F1/V1/A1_a/bsu_N_sf"/>
</dbReference>
<dbReference type="Pfam" id="PF00306">
    <property type="entry name" value="ATP-synt_ab_C"/>
    <property type="match status" value="1"/>
</dbReference>
<dbReference type="CDD" id="cd01132">
    <property type="entry name" value="F1-ATPase_alpha_CD"/>
    <property type="match status" value="1"/>
</dbReference>
<keyword evidence="11" id="KW-0375">Hydrogen ion transport</keyword>